<dbReference type="Proteomes" id="UP000593579">
    <property type="component" value="Unassembled WGS sequence"/>
</dbReference>
<gene>
    <name evidence="1" type="ORF">Gogos_016155</name>
</gene>
<reference evidence="1 2" key="1">
    <citation type="journal article" date="2019" name="Genome Biol. Evol.">
        <title>Insights into the evolution of the New World diploid cottons (Gossypium, subgenus Houzingenia) based on genome sequencing.</title>
        <authorList>
            <person name="Grover C.E."/>
            <person name="Arick M.A. 2nd"/>
            <person name="Thrash A."/>
            <person name="Conover J.L."/>
            <person name="Sanders W.S."/>
            <person name="Peterson D.G."/>
            <person name="Frelichowski J.E."/>
            <person name="Scheffler J.A."/>
            <person name="Scheffler B.E."/>
            <person name="Wendel J.F."/>
        </authorList>
    </citation>
    <scope>NUCLEOTIDE SEQUENCE [LARGE SCALE GENOMIC DNA]</scope>
    <source>
        <strain evidence="1">5</strain>
        <tissue evidence="1">Leaf</tissue>
    </source>
</reference>
<name>A0A7J9B6X1_GOSGO</name>
<organism evidence="1 2">
    <name type="scientific">Gossypium gossypioides</name>
    <name type="common">Mexican cotton</name>
    <name type="synonym">Selera gossypioides</name>
    <dbReference type="NCBI Taxonomy" id="34282"/>
    <lineage>
        <taxon>Eukaryota</taxon>
        <taxon>Viridiplantae</taxon>
        <taxon>Streptophyta</taxon>
        <taxon>Embryophyta</taxon>
        <taxon>Tracheophyta</taxon>
        <taxon>Spermatophyta</taxon>
        <taxon>Magnoliopsida</taxon>
        <taxon>eudicotyledons</taxon>
        <taxon>Gunneridae</taxon>
        <taxon>Pentapetalae</taxon>
        <taxon>rosids</taxon>
        <taxon>malvids</taxon>
        <taxon>Malvales</taxon>
        <taxon>Malvaceae</taxon>
        <taxon>Malvoideae</taxon>
        <taxon>Gossypium</taxon>
    </lineage>
</organism>
<keyword evidence="2" id="KW-1185">Reference proteome</keyword>
<protein>
    <submittedName>
        <fullName evidence="1">Uncharacterized protein</fullName>
    </submittedName>
</protein>
<evidence type="ECO:0000313" key="2">
    <source>
        <dbReference type="Proteomes" id="UP000593579"/>
    </source>
</evidence>
<dbReference type="EMBL" id="JABEZY010000001">
    <property type="protein sequence ID" value="MBA0732040.1"/>
    <property type="molecule type" value="Genomic_DNA"/>
</dbReference>
<dbReference type="OrthoDB" id="1743121at2759"/>
<sequence length="82" mass="9048">MSWTVADAVDYKGFPADRSKTGGWVPAALILGKGRQGGGKPHGTLYNSNPYILTSNDNEFHVIFCLEFDGIRKIFVWGHSCM</sequence>
<dbReference type="AlphaFoldDB" id="A0A7J9B6X1"/>
<proteinExistence type="predicted"/>
<accession>A0A7J9B6X1</accession>
<comment type="caution">
    <text evidence="1">The sequence shown here is derived from an EMBL/GenBank/DDBJ whole genome shotgun (WGS) entry which is preliminary data.</text>
</comment>
<evidence type="ECO:0000313" key="1">
    <source>
        <dbReference type="EMBL" id="MBA0732040.1"/>
    </source>
</evidence>